<dbReference type="InterPro" id="IPR041602">
    <property type="entry name" value="Quercetinase_C"/>
</dbReference>
<dbReference type="PANTHER" id="PTHR43212">
    <property type="entry name" value="QUERCETIN 2,3-DIOXYGENASE"/>
    <property type="match status" value="1"/>
</dbReference>
<evidence type="ECO:0000313" key="5">
    <source>
        <dbReference type="EMBL" id="MCE5168551.1"/>
    </source>
</evidence>
<dbReference type="PIRSF" id="PIRSF006232">
    <property type="entry name" value="Pirin"/>
    <property type="match status" value="1"/>
</dbReference>
<evidence type="ECO:0000256" key="2">
    <source>
        <dbReference type="RuleBase" id="RU003457"/>
    </source>
</evidence>
<dbReference type="Pfam" id="PF17954">
    <property type="entry name" value="Pirin_C_2"/>
    <property type="match status" value="1"/>
</dbReference>
<name>A0ABS8Y9K6_9BACL</name>
<comment type="caution">
    <text evidence="5">The sequence shown here is derived from an EMBL/GenBank/DDBJ whole genome shotgun (WGS) entry which is preliminary data.</text>
</comment>
<reference evidence="5 6" key="1">
    <citation type="submission" date="2021-11" db="EMBL/GenBank/DDBJ databases">
        <title>Draft genome sequence of Paenibacillus profundus YoMME, a new Gram-positive bacteria with exoelectrogenic properties.</title>
        <authorList>
            <person name="Hubenova Y."/>
            <person name="Hubenova E."/>
            <person name="Manasiev Y."/>
            <person name="Peykov S."/>
            <person name="Mitov M."/>
        </authorList>
    </citation>
    <scope>NUCLEOTIDE SEQUENCE [LARGE SCALE GENOMIC DNA]</scope>
    <source>
        <strain evidence="5 6">YoMME</strain>
    </source>
</reference>
<accession>A0ABS8Y9K6</accession>
<dbReference type="RefSeq" id="WP_233695792.1">
    <property type="nucleotide sequence ID" value="NZ_JAJNBZ010000002.1"/>
</dbReference>
<dbReference type="SUPFAM" id="SSF51182">
    <property type="entry name" value="RmlC-like cupins"/>
    <property type="match status" value="1"/>
</dbReference>
<dbReference type="Gene3D" id="2.60.120.10">
    <property type="entry name" value="Jelly Rolls"/>
    <property type="match status" value="2"/>
</dbReference>
<dbReference type="CDD" id="cd02910">
    <property type="entry name" value="cupin_Yhhw_N"/>
    <property type="match status" value="1"/>
</dbReference>
<evidence type="ECO:0000259" key="3">
    <source>
        <dbReference type="Pfam" id="PF02678"/>
    </source>
</evidence>
<dbReference type="PANTHER" id="PTHR43212:SF3">
    <property type="entry name" value="QUERCETIN 2,3-DIOXYGENASE"/>
    <property type="match status" value="1"/>
</dbReference>
<dbReference type="EMBL" id="JAJNBZ010000002">
    <property type="protein sequence ID" value="MCE5168551.1"/>
    <property type="molecule type" value="Genomic_DNA"/>
</dbReference>
<evidence type="ECO:0000313" key="6">
    <source>
        <dbReference type="Proteomes" id="UP001199916"/>
    </source>
</evidence>
<dbReference type="InterPro" id="IPR011051">
    <property type="entry name" value="RmlC_Cupin_sf"/>
</dbReference>
<keyword evidence="6" id="KW-1185">Reference proteome</keyword>
<feature type="domain" description="Quercetin 2,3-dioxygenase C-terminal cupin" evidence="4">
    <location>
        <begin position="152"/>
        <end position="238"/>
    </location>
</feature>
<dbReference type="InterPro" id="IPR014710">
    <property type="entry name" value="RmlC-like_jellyroll"/>
</dbReference>
<dbReference type="InterPro" id="IPR012093">
    <property type="entry name" value="Pirin"/>
</dbReference>
<dbReference type="Proteomes" id="UP001199916">
    <property type="component" value="Unassembled WGS sequence"/>
</dbReference>
<gene>
    <name evidence="5" type="ORF">LQV63_04390</name>
</gene>
<protein>
    <submittedName>
        <fullName evidence="5">Pirin family protein</fullName>
    </submittedName>
</protein>
<organism evidence="5 6">
    <name type="scientific">Paenibacillus profundus</name>
    <dbReference type="NCBI Taxonomy" id="1173085"/>
    <lineage>
        <taxon>Bacteria</taxon>
        <taxon>Bacillati</taxon>
        <taxon>Bacillota</taxon>
        <taxon>Bacilli</taxon>
        <taxon>Bacillales</taxon>
        <taxon>Paenibacillaceae</taxon>
        <taxon>Paenibacillus</taxon>
    </lineage>
</organism>
<feature type="domain" description="Pirin N-terminal" evidence="3">
    <location>
        <begin position="16"/>
        <end position="123"/>
    </location>
</feature>
<comment type="similarity">
    <text evidence="1 2">Belongs to the pirin family.</text>
</comment>
<dbReference type="Pfam" id="PF02678">
    <property type="entry name" value="Pirin"/>
    <property type="match status" value="1"/>
</dbReference>
<proteinExistence type="inferred from homology"/>
<dbReference type="InterPro" id="IPR003829">
    <property type="entry name" value="Pirin_N_dom"/>
</dbReference>
<evidence type="ECO:0000259" key="4">
    <source>
        <dbReference type="Pfam" id="PF17954"/>
    </source>
</evidence>
<evidence type="ECO:0000256" key="1">
    <source>
        <dbReference type="ARBA" id="ARBA00008416"/>
    </source>
</evidence>
<sequence length="239" mass="27487">MNETMDRSIRRANERYHNDHGWLKTHFSFSFADYYDPNNIQFSALRVLNDDNIAPGTGFDLHPHRDMEIVTVVLKGQLEHRDTTGNREIIVPGQIQRMSAGTGIYHGEFNASDTESLQLMQLWFLPEKMGLQPSYETFTYGMESIQNRLVPVVSNRADELGTARIHQDVTLQLGQFAAGQELAYDTKPGRSLYLFIIEGEVRFDDGMTLHRRDDARIRNAHSLKLQFEQDSHIMLIDLS</sequence>